<reference evidence="2" key="1">
    <citation type="submission" date="2022-11" db="UniProtKB">
        <authorList>
            <consortium name="WormBaseParasite"/>
        </authorList>
    </citation>
    <scope>IDENTIFICATION</scope>
</reference>
<organism evidence="1 2">
    <name type="scientific">Panagrolaimus sp. JU765</name>
    <dbReference type="NCBI Taxonomy" id="591449"/>
    <lineage>
        <taxon>Eukaryota</taxon>
        <taxon>Metazoa</taxon>
        <taxon>Ecdysozoa</taxon>
        <taxon>Nematoda</taxon>
        <taxon>Chromadorea</taxon>
        <taxon>Rhabditida</taxon>
        <taxon>Tylenchina</taxon>
        <taxon>Panagrolaimomorpha</taxon>
        <taxon>Panagrolaimoidea</taxon>
        <taxon>Panagrolaimidae</taxon>
        <taxon>Panagrolaimus</taxon>
    </lineage>
</organism>
<evidence type="ECO:0000313" key="2">
    <source>
        <dbReference type="WBParaSite" id="JU765_v2.g20560.t1"/>
    </source>
</evidence>
<dbReference type="WBParaSite" id="JU765_v2.g20560.t1">
    <property type="protein sequence ID" value="JU765_v2.g20560.t1"/>
    <property type="gene ID" value="JU765_v2.g20560"/>
</dbReference>
<proteinExistence type="predicted"/>
<sequence>MSLDRILDSIEHLLTDLTKSISNLLWWAKLFIPILAVSMALLVIVLILICVIQIYVSQTKDRQFANLLEKRDQHDDEIDDYPTPPPIPHSLQPSKNA</sequence>
<accession>A0AC34QYR7</accession>
<name>A0AC34QYR7_9BILA</name>
<dbReference type="Proteomes" id="UP000887576">
    <property type="component" value="Unplaced"/>
</dbReference>
<evidence type="ECO:0000313" key="1">
    <source>
        <dbReference type="Proteomes" id="UP000887576"/>
    </source>
</evidence>
<protein>
    <submittedName>
        <fullName evidence="2">Small integral membrane protein 15</fullName>
    </submittedName>
</protein>